<dbReference type="InterPro" id="IPR001875">
    <property type="entry name" value="DED_dom"/>
</dbReference>
<dbReference type="GO" id="GO:0043025">
    <property type="term" value="C:neuronal cell body"/>
    <property type="evidence" value="ECO:0007669"/>
    <property type="project" value="TreeGrafter"/>
</dbReference>
<dbReference type="InterPro" id="IPR013783">
    <property type="entry name" value="Ig-like_fold"/>
</dbReference>
<dbReference type="InterPro" id="IPR013098">
    <property type="entry name" value="Ig_I-set"/>
</dbReference>
<organism evidence="5 6">
    <name type="scientific">Magallana gigas</name>
    <name type="common">Pacific oyster</name>
    <name type="synonym">Crassostrea gigas</name>
    <dbReference type="NCBI Taxonomy" id="29159"/>
    <lineage>
        <taxon>Eukaryota</taxon>
        <taxon>Metazoa</taxon>
        <taxon>Spiralia</taxon>
        <taxon>Lophotrochozoa</taxon>
        <taxon>Mollusca</taxon>
        <taxon>Bivalvia</taxon>
        <taxon>Autobranchia</taxon>
        <taxon>Pteriomorphia</taxon>
        <taxon>Ostreida</taxon>
        <taxon>Ostreoidea</taxon>
        <taxon>Ostreidae</taxon>
        <taxon>Magallana</taxon>
    </lineage>
</organism>
<dbReference type="InterPro" id="IPR003599">
    <property type="entry name" value="Ig_sub"/>
</dbReference>
<proteinExistence type="predicted"/>
<sequence length="907" mass="104619">MSSNRLSIAEQNFFRFVKACVELIKLPLIDILTDQIDPGDLFNQIDSCDDLLTGEYKLLPFQRTLCYLPPPDVPDYKLFDVTLLYKLIINLCSSLNPPTKGWFKKPTRKDKSIGADIERLRLLKNSYSHDDSAEFPDIEFQKVWKDLKYVIKRFQKGTWRTYDYEGELEKIERLKFGYEDWDQCKLFLKATLNLWEQLNHKDEPEILIKGENNVLFGDKARFDVEIKKTDNNSNWAVTWQKTTGDVSKILRTSDEKYKESTNRRLFIWSVCKEDEAEYHAVIYTGEKSSIFSNSIHLHGLGDMPFFSVWDIKTDKKELTINYEYGVTQSSPQVFEVKWAKNGKPLNWENNRYLGGSLNDKYLTITSPTSDGKGTYSCTVTNAVGSVSKDFTFDVPNATISTDNSEVVFGSETKVKSLVASCPKPDGVEWQKSKDGNFFLGIDINKPHYHGSSLNSESPLLLISKTVFDDVLYYRLHVWNKIGEHFSDPLFLDVKGNPPNITSSHETDIENHSVKLIGKVFLYDQFHEILDVFWSMGEKKLDNFEGKNKYSKVSTKDPSLTIFNVNEHDAGSYQLTATNAVGQTKSHVIVLDKPQISFERRENTDKSLVFNAMIQSIPAAYRAQWKMKGKDEDTFTAIKSNTKEYLEISNTLPQPVLVLKQRELLESKCFLIEVYNFVGKNVKEILCNEVSETSIKTGGDILSDIFKTKGSKIRFNNLRLKLIESLAEKDLQNLKETLEVLTPLGKEFRDMNSISDFISRLWERGVITERNVIIMQYLMRSLKRMDLEQMFVKYAIKDKQALCYFEDPLNQDGHKVSLHVVDDLENFTTMEDLLQTVADIVDCEPTDIHVIALQPENSFIIVMTMREDLVRKLKEINPLKLRKLSQFKVDWIQIEDKVINIVEGEFYS</sequence>
<dbReference type="AlphaFoldDB" id="A0A8W8J3V6"/>
<name>A0A8W8J3V6_MAGGI</name>
<evidence type="ECO:0000313" key="5">
    <source>
        <dbReference type="EnsemblMetazoa" id="G17128.1:cds"/>
    </source>
</evidence>
<dbReference type="Pfam" id="PF18738">
    <property type="entry name" value="HEPN_DZIP3"/>
    <property type="match status" value="1"/>
</dbReference>
<evidence type="ECO:0000256" key="1">
    <source>
        <dbReference type="ARBA" id="ARBA00022729"/>
    </source>
</evidence>
<dbReference type="GO" id="GO:0042981">
    <property type="term" value="P:regulation of apoptotic process"/>
    <property type="evidence" value="ECO:0007669"/>
    <property type="project" value="InterPro"/>
</dbReference>
<dbReference type="InterPro" id="IPR041249">
    <property type="entry name" value="HEPN_DZIP3"/>
</dbReference>
<dbReference type="Gene3D" id="2.60.40.10">
    <property type="entry name" value="Immunoglobulins"/>
    <property type="match status" value="2"/>
</dbReference>
<dbReference type="InterPro" id="IPR050958">
    <property type="entry name" value="Cell_Adh-Cytoskel_Orgn"/>
</dbReference>
<dbReference type="EnsemblMetazoa" id="G17128.1">
    <property type="protein sequence ID" value="G17128.1:cds"/>
    <property type="gene ID" value="G17128"/>
</dbReference>
<keyword evidence="6" id="KW-1185">Reference proteome</keyword>
<dbReference type="GO" id="GO:0005886">
    <property type="term" value="C:plasma membrane"/>
    <property type="evidence" value="ECO:0007669"/>
    <property type="project" value="TreeGrafter"/>
</dbReference>
<dbReference type="GO" id="GO:0007156">
    <property type="term" value="P:homophilic cell adhesion via plasma membrane adhesion molecules"/>
    <property type="evidence" value="ECO:0007669"/>
    <property type="project" value="TreeGrafter"/>
</dbReference>
<evidence type="ECO:0000256" key="2">
    <source>
        <dbReference type="ARBA" id="ARBA00023157"/>
    </source>
</evidence>
<reference evidence="5" key="1">
    <citation type="submission" date="2022-08" db="UniProtKB">
        <authorList>
            <consortium name="EnsemblMetazoa"/>
        </authorList>
    </citation>
    <scope>IDENTIFICATION</scope>
    <source>
        <strain evidence="5">05x7-T-G4-1.051#20</strain>
    </source>
</reference>
<evidence type="ECO:0000259" key="4">
    <source>
        <dbReference type="PROSITE" id="PS50835"/>
    </source>
</evidence>
<feature type="domain" description="DED" evidence="3">
    <location>
        <begin position="713"/>
        <end position="792"/>
    </location>
</feature>
<keyword evidence="2" id="KW-1015">Disulfide bond</keyword>
<dbReference type="InterPro" id="IPR011029">
    <property type="entry name" value="DEATH-like_dom_sf"/>
</dbReference>
<protein>
    <submittedName>
        <fullName evidence="5">Uncharacterized protein</fullName>
    </submittedName>
</protein>
<dbReference type="SUPFAM" id="SSF47986">
    <property type="entry name" value="DEATH domain"/>
    <property type="match status" value="1"/>
</dbReference>
<dbReference type="GO" id="GO:0050808">
    <property type="term" value="P:synapse organization"/>
    <property type="evidence" value="ECO:0007669"/>
    <property type="project" value="TreeGrafter"/>
</dbReference>
<dbReference type="InterPro" id="IPR036179">
    <property type="entry name" value="Ig-like_dom_sf"/>
</dbReference>
<dbReference type="PANTHER" id="PTHR45080">
    <property type="entry name" value="CONTACTIN 5"/>
    <property type="match status" value="1"/>
</dbReference>
<dbReference type="InterPro" id="IPR007110">
    <property type="entry name" value="Ig-like_dom"/>
</dbReference>
<keyword evidence="1" id="KW-0732">Signal</keyword>
<evidence type="ECO:0000313" key="6">
    <source>
        <dbReference type="Proteomes" id="UP000005408"/>
    </source>
</evidence>
<dbReference type="SMART" id="SM00409">
    <property type="entry name" value="IG"/>
    <property type="match status" value="4"/>
</dbReference>
<dbReference type="Proteomes" id="UP000005408">
    <property type="component" value="Unassembled WGS sequence"/>
</dbReference>
<dbReference type="SUPFAM" id="SSF48726">
    <property type="entry name" value="Immunoglobulin"/>
    <property type="match status" value="2"/>
</dbReference>
<dbReference type="GO" id="GO:0008046">
    <property type="term" value="F:axon guidance receptor activity"/>
    <property type="evidence" value="ECO:0007669"/>
    <property type="project" value="TreeGrafter"/>
</dbReference>
<evidence type="ECO:0000259" key="3">
    <source>
        <dbReference type="PROSITE" id="PS50168"/>
    </source>
</evidence>
<dbReference type="Pfam" id="PF07679">
    <property type="entry name" value="I-set"/>
    <property type="match status" value="2"/>
</dbReference>
<accession>A0A8W8J3V6</accession>
<dbReference type="PROSITE" id="PS50835">
    <property type="entry name" value="IG_LIKE"/>
    <property type="match status" value="1"/>
</dbReference>
<dbReference type="PROSITE" id="PS50168">
    <property type="entry name" value="DED"/>
    <property type="match status" value="1"/>
</dbReference>
<dbReference type="Gene3D" id="1.10.533.10">
    <property type="entry name" value="Death Domain, Fas"/>
    <property type="match status" value="1"/>
</dbReference>
<feature type="domain" description="Ig-like" evidence="4">
    <location>
        <begin position="335"/>
        <end position="391"/>
    </location>
</feature>
<dbReference type="PANTHER" id="PTHR45080:SF8">
    <property type="entry name" value="IG-LIKE DOMAIN-CONTAINING PROTEIN"/>
    <property type="match status" value="1"/>
</dbReference>
<dbReference type="GO" id="GO:0030424">
    <property type="term" value="C:axon"/>
    <property type="evidence" value="ECO:0007669"/>
    <property type="project" value="TreeGrafter"/>
</dbReference>